<protein>
    <submittedName>
        <fullName evidence="1">Uncharacterized protein</fullName>
    </submittedName>
</protein>
<gene>
    <name evidence="1" type="ORF">UFOVP259_62</name>
</gene>
<accession>A0A6J5LHL9</accession>
<dbReference type="Pfam" id="PF19174">
    <property type="entry name" value="DUF5856"/>
    <property type="match status" value="1"/>
</dbReference>
<name>A0A6J5LHL9_9CAUD</name>
<reference evidence="1" key="1">
    <citation type="submission" date="2020-04" db="EMBL/GenBank/DDBJ databases">
        <authorList>
            <person name="Chiriac C."/>
            <person name="Salcher M."/>
            <person name="Ghai R."/>
            <person name="Kavagutti S V."/>
        </authorList>
    </citation>
    <scope>NUCLEOTIDE SEQUENCE</scope>
</reference>
<dbReference type="EMBL" id="LR796261">
    <property type="protein sequence ID" value="CAB4132646.1"/>
    <property type="molecule type" value="Genomic_DNA"/>
</dbReference>
<evidence type="ECO:0000313" key="1">
    <source>
        <dbReference type="EMBL" id="CAB4132646.1"/>
    </source>
</evidence>
<organism evidence="1">
    <name type="scientific">uncultured Caudovirales phage</name>
    <dbReference type="NCBI Taxonomy" id="2100421"/>
    <lineage>
        <taxon>Viruses</taxon>
        <taxon>Duplodnaviria</taxon>
        <taxon>Heunggongvirae</taxon>
        <taxon>Uroviricota</taxon>
        <taxon>Caudoviricetes</taxon>
        <taxon>Peduoviridae</taxon>
        <taxon>Maltschvirus</taxon>
        <taxon>Maltschvirus maltsch</taxon>
    </lineage>
</organism>
<sequence length="133" mass="15107">MVTFTASIEQKADPVMDYVICLLNSVTTAHILHLSSRSYSQHKALEAFYTEIGDHVDDFVEAFQGKYGLLTKYPATADLFAEQDPIAYLEYLKTEVTTLRRADGFPQDSELQNITDEIMQLIDSTLYKLKFLA</sequence>
<dbReference type="InterPro" id="IPR043876">
    <property type="entry name" value="DUF5856"/>
</dbReference>
<proteinExistence type="predicted"/>